<reference evidence="2 3" key="1">
    <citation type="submission" date="2019-11" db="EMBL/GenBank/DDBJ databases">
        <title>The genome sequence of Methylocystis heyeri.</title>
        <authorList>
            <person name="Oshkin I.Y."/>
            <person name="Miroshnikov K."/>
            <person name="Dedysh S.N."/>
        </authorList>
    </citation>
    <scope>NUCLEOTIDE SEQUENCE [LARGE SCALE GENOMIC DNA]</scope>
    <source>
        <strain evidence="2 3">H2</strain>
    </source>
</reference>
<accession>A0A6B8KLD1</accession>
<feature type="chain" id="PRO_5025400795" description="DUF4402 domain-containing protein" evidence="1">
    <location>
        <begin position="24"/>
        <end position="166"/>
    </location>
</feature>
<keyword evidence="1" id="KW-0732">Signal</keyword>
<evidence type="ECO:0008006" key="4">
    <source>
        <dbReference type="Google" id="ProtNLM"/>
    </source>
</evidence>
<feature type="signal peptide" evidence="1">
    <location>
        <begin position="1"/>
        <end position="23"/>
    </location>
</feature>
<dbReference type="EMBL" id="CP046052">
    <property type="protein sequence ID" value="QGM47453.1"/>
    <property type="molecule type" value="Genomic_DNA"/>
</dbReference>
<protein>
    <recommendedName>
        <fullName evidence="4">DUF4402 domain-containing protein</fullName>
    </recommendedName>
</protein>
<dbReference type="Proteomes" id="UP000309061">
    <property type="component" value="Chromosome"/>
</dbReference>
<evidence type="ECO:0000313" key="3">
    <source>
        <dbReference type="Proteomes" id="UP000309061"/>
    </source>
</evidence>
<sequence length="166" mass="16837">MTTRNIFTLLFCAAMLFSVDALAIDAQTPGAIPLESVPVRLKPATTTTQYNGTVAISAVIAANAQTPDGTTINYNASAVVMDGFFTSERFVGGSATFSGGAATISVNIPYAFFIGSSSATLNISFGVSSTVNPPNSGPITYSLAFGSSPPLPASGATTPVSFSGTF</sequence>
<evidence type="ECO:0000256" key="1">
    <source>
        <dbReference type="SAM" id="SignalP"/>
    </source>
</evidence>
<dbReference type="KEGG" id="mhey:H2LOC_018140"/>
<name>A0A6B8KLD1_9HYPH</name>
<evidence type="ECO:0000313" key="2">
    <source>
        <dbReference type="EMBL" id="QGM47453.1"/>
    </source>
</evidence>
<gene>
    <name evidence="2" type="ORF">H2LOC_018140</name>
</gene>
<organism evidence="2 3">
    <name type="scientific">Methylocystis heyeri</name>
    <dbReference type="NCBI Taxonomy" id="391905"/>
    <lineage>
        <taxon>Bacteria</taxon>
        <taxon>Pseudomonadati</taxon>
        <taxon>Pseudomonadota</taxon>
        <taxon>Alphaproteobacteria</taxon>
        <taxon>Hyphomicrobiales</taxon>
        <taxon>Methylocystaceae</taxon>
        <taxon>Methylocystis</taxon>
    </lineage>
</organism>
<dbReference type="RefSeq" id="WP_136497310.1">
    <property type="nucleotide sequence ID" value="NZ_CP046052.1"/>
</dbReference>
<proteinExistence type="predicted"/>
<keyword evidence="3" id="KW-1185">Reference proteome</keyword>
<dbReference type="AlphaFoldDB" id="A0A6B8KLD1"/>